<dbReference type="EMBL" id="EQ973941">
    <property type="protein sequence ID" value="EEF37760.1"/>
    <property type="molecule type" value="Genomic_DNA"/>
</dbReference>
<keyword evidence="2" id="KW-1185">Reference proteome</keyword>
<gene>
    <name evidence="1" type="ORF">RCOM_1211040</name>
</gene>
<dbReference type="Proteomes" id="UP000008311">
    <property type="component" value="Unassembled WGS sequence"/>
</dbReference>
<proteinExistence type="predicted"/>
<name>B9SEY3_RICCO</name>
<evidence type="ECO:0000313" key="2">
    <source>
        <dbReference type="Proteomes" id="UP000008311"/>
    </source>
</evidence>
<protein>
    <submittedName>
        <fullName evidence="1">Uncharacterized protein</fullName>
    </submittedName>
</protein>
<dbReference type="InParanoid" id="B9SEY3"/>
<dbReference type="AlphaFoldDB" id="B9SEY3"/>
<sequence length="107" mass="12852">MVMSSTISLESYEHEDLNMSRCCRNGGKGIPEDLLFLLTSNSDEAKEFREKNLRNSEYYAYMLQIRETLCLQGNFCRIIEKYIKQESTRLVYYRRQQSRVRTEFRMP</sequence>
<organism evidence="1 2">
    <name type="scientific">Ricinus communis</name>
    <name type="common">Castor bean</name>
    <dbReference type="NCBI Taxonomy" id="3988"/>
    <lineage>
        <taxon>Eukaryota</taxon>
        <taxon>Viridiplantae</taxon>
        <taxon>Streptophyta</taxon>
        <taxon>Embryophyta</taxon>
        <taxon>Tracheophyta</taxon>
        <taxon>Spermatophyta</taxon>
        <taxon>Magnoliopsida</taxon>
        <taxon>eudicotyledons</taxon>
        <taxon>Gunneridae</taxon>
        <taxon>Pentapetalae</taxon>
        <taxon>rosids</taxon>
        <taxon>fabids</taxon>
        <taxon>Malpighiales</taxon>
        <taxon>Euphorbiaceae</taxon>
        <taxon>Acalyphoideae</taxon>
        <taxon>Acalypheae</taxon>
        <taxon>Ricinus</taxon>
    </lineage>
</organism>
<reference evidence="2" key="1">
    <citation type="journal article" date="2010" name="Nat. Biotechnol.">
        <title>Draft genome sequence of the oilseed species Ricinus communis.</title>
        <authorList>
            <person name="Chan A.P."/>
            <person name="Crabtree J."/>
            <person name="Zhao Q."/>
            <person name="Lorenzi H."/>
            <person name="Orvis J."/>
            <person name="Puiu D."/>
            <person name="Melake-Berhan A."/>
            <person name="Jones K.M."/>
            <person name="Redman J."/>
            <person name="Chen G."/>
            <person name="Cahoon E.B."/>
            <person name="Gedil M."/>
            <person name="Stanke M."/>
            <person name="Haas B.J."/>
            <person name="Wortman J.R."/>
            <person name="Fraser-Liggett C.M."/>
            <person name="Ravel J."/>
            <person name="Rabinowicz P.D."/>
        </authorList>
    </citation>
    <scope>NUCLEOTIDE SEQUENCE [LARGE SCALE GENOMIC DNA]</scope>
    <source>
        <strain evidence="2">cv. Hale</strain>
    </source>
</reference>
<accession>B9SEY3</accession>
<evidence type="ECO:0000313" key="1">
    <source>
        <dbReference type="EMBL" id="EEF37760.1"/>
    </source>
</evidence>